<feature type="region of interest" description="Disordered" evidence="3">
    <location>
        <begin position="310"/>
        <end position="351"/>
    </location>
</feature>
<dbReference type="Proteomes" id="UP000077115">
    <property type="component" value="Unassembled WGS sequence"/>
</dbReference>
<protein>
    <recommendedName>
        <fullName evidence="4">VWFA domain-containing protein</fullName>
    </recommendedName>
</protein>
<dbReference type="EMBL" id="DS022304">
    <property type="protein sequence ID" value="OAJ40740.1"/>
    <property type="molecule type" value="Genomic_DNA"/>
</dbReference>
<dbReference type="PROSITE" id="PS50330">
    <property type="entry name" value="UIM"/>
    <property type="match status" value="1"/>
</dbReference>
<dbReference type="eggNOG" id="KOG2884">
    <property type="taxonomic scope" value="Eukaryota"/>
</dbReference>
<proteinExistence type="inferred from homology"/>
<dbReference type="GO" id="GO:0043161">
    <property type="term" value="P:proteasome-mediated ubiquitin-dependent protein catabolic process"/>
    <property type="evidence" value="ECO:0007669"/>
    <property type="project" value="TreeGrafter"/>
</dbReference>
<dbReference type="AlphaFoldDB" id="A0A177WMS9"/>
<dbReference type="InterPro" id="IPR027040">
    <property type="entry name" value="PSMD4"/>
</dbReference>
<feature type="domain" description="VWFA" evidence="4">
    <location>
        <begin position="5"/>
        <end position="195"/>
    </location>
</feature>
<name>A0A177WMS9_BATDL</name>
<reference evidence="5 6" key="2">
    <citation type="submission" date="2016-05" db="EMBL/GenBank/DDBJ databases">
        <title>Lineage-specific infection strategies underlie the spectrum of fungal disease in amphibians.</title>
        <authorList>
            <person name="Cuomo C.A."/>
            <person name="Farrer R.A."/>
            <person name="James T."/>
            <person name="Longcore J."/>
            <person name="Birren B."/>
        </authorList>
    </citation>
    <scope>NUCLEOTIDE SEQUENCE [LARGE SCALE GENOMIC DNA]</scope>
    <source>
        <strain evidence="5 6">JEL423</strain>
    </source>
</reference>
<evidence type="ECO:0000256" key="2">
    <source>
        <dbReference type="ARBA" id="ARBA00022942"/>
    </source>
</evidence>
<dbReference type="CDD" id="cd01452">
    <property type="entry name" value="VWA_26S_proteasome_subunit"/>
    <property type="match status" value="1"/>
</dbReference>
<dbReference type="GO" id="GO:0008540">
    <property type="term" value="C:proteasome regulatory particle, base subcomplex"/>
    <property type="evidence" value="ECO:0007669"/>
    <property type="project" value="TreeGrafter"/>
</dbReference>
<dbReference type="SMART" id="SM00327">
    <property type="entry name" value="VWA"/>
    <property type="match status" value="1"/>
</dbReference>
<evidence type="ECO:0000256" key="3">
    <source>
        <dbReference type="SAM" id="MobiDB-lite"/>
    </source>
</evidence>
<organism evidence="5 6">
    <name type="scientific">Batrachochytrium dendrobatidis (strain JEL423)</name>
    <dbReference type="NCBI Taxonomy" id="403673"/>
    <lineage>
        <taxon>Eukaryota</taxon>
        <taxon>Fungi</taxon>
        <taxon>Fungi incertae sedis</taxon>
        <taxon>Chytridiomycota</taxon>
        <taxon>Chytridiomycota incertae sedis</taxon>
        <taxon>Chytridiomycetes</taxon>
        <taxon>Rhizophydiales</taxon>
        <taxon>Rhizophydiales incertae sedis</taxon>
        <taxon>Batrachochytrium</taxon>
    </lineage>
</organism>
<keyword evidence="2" id="KW-0647">Proteasome</keyword>
<feature type="compositionally biased region" description="Basic and acidic residues" evidence="3">
    <location>
        <begin position="339"/>
        <end position="351"/>
    </location>
</feature>
<dbReference type="GO" id="GO:0005829">
    <property type="term" value="C:cytosol"/>
    <property type="evidence" value="ECO:0007669"/>
    <property type="project" value="TreeGrafter"/>
</dbReference>
<feature type="region of interest" description="Disordered" evidence="3">
    <location>
        <begin position="235"/>
        <end position="264"/>
    </location>
</feature>
<accession>A0A177WMS9</accession>
<dbReference type="SMART" id="SM00726">
    <property type="entry name" value="UIM"/>
    <property type="match status" value="3"/>
</dbReference>
<gene>
    <name evidence="5" type="ORF">BDEG_24440</name>
</gene>
<dbReference type="SUPFAM" id="SSF53300">
    <property type="entry name" value="vWA-like"/>
    <property type="match status" value="1"/>
</dbReference>
<dbReference type="Gene3D" id="3.40.50.410">
    <property type="entry name" value="von Willebrand factor, type A domain"/>
    <property type="match status" value="1"/>
</dbReference>
<dbReference type="OrthoDB" id="1731724at2759"/>
<dbReference type="PANTHER" id="PTHR10223">
    <property type="entry name" value="26S PROTEASOME NON-ATPASE REGULATORY SUBUNIT 4"/>
    <property type="match status" value="1"/>
</dbReference>
<dbReference type="FunFam" id="3.40.50.410:FF:000005">
    <property type="entry name" value="26S proteasome non-ATPase regulatory subunit 4"/>
    <property type="match status" value="1"/>
</dbReference>
<dbReference type="VEuPathDB" id="FungiDB:BDEG_24440"/>
<evidence type="ECO:0000259" key="4">
    <source>
        <dbReference type="PROSITE" id="PS50234"/>
    </source>
</evidence>
<dbReference type="InterPro" id="IPR003903">
    <property type="entry name" value="UIM_dom"/>
</dbReference>
<dbReference type="GO" id="GO:0036435">
    <property type="term" value="F:K48-linked polyubiquitin modification-dependent protein binding"/>
    <property type="evidence" value="ECO:0007669"/>
    <property type="project" value="UniProtKB-ARBA"/>
</dbReference>
<comment type="similarity">
    <text evidence="1">Belongs to the proteasome subunit S5A family.</text>
</comment>
<dbReference type="PROSITE" id="PS50234">
    <property type="entry name" value="VWFA"/>
    <property type="match status" value="1"/>
</dbReference>
<dbReference type="PANTHER" id="PTHR10223:SF0">
    <property type="entry name" value="26S PROTEASOME NON-ATPASE REGULATORY SUBUNIT 4"/>
    <property type="match status" value="1"/>
</dbReference>
<sequence length="351" mass="37636">MVLEATVLVIDNSEWMRNGDYTPTRIEAQQDAAILLFNAKTQTNPENSVGLMTMAGKNPNVLVTLTKDIGKVLTALHNVQLSGGVKVNIGVQIAQLILKHREHSHHHQRIIVFVGSPINEDEASLVTLGKKLKKNNIAIDVVSFGEDAENQTKLEAFIGAANNSDNRHDRALNIHLVTIPPGPHILSDILLSSPIISGEDGPPPGFSSGTGFEFGVDPSLDPELALALRISMEEERARQEKTVPASESPSKKVNAPPSASGGTLEDDMLAQALAMSVQGTEAHNDEDVEMVDEDEAMARAIAMSMGDDGGAMDSNFMSSMLQSLPGVDPNDPRIQSALKGDKKEPKDDSSK</sequence>
<dbReference type="Pfam" id="PF13519">
    <property type="entry name" value="VWA_2"/>
    <property type="match status" value="1"/>
</dbReference>
<dbReference type="GO" id="GO:0005634">
    <property type="term" value="C:nucleus"/>
    <property type="evidence" value="ECO:0007669"/>
    <property type="project" value="TreeGrafter"/>
</dbReference>
<dbReference type="InterPro" id="IPR002035">
    <property type="entry name" value="VWF_A"/>
</dbReference>
<reference evidence="5 6" key="1">
    <citation type="submission" date="2006-10" db="EMBL/GenBank/DDBJ databases">
        <title>The Genome Sequence of Batrachochytrium dendrobatidis JEL423.</title>
        <authorList>
            <consortium name="The Broad Institute Genome Sequencing Platform"/>
            <person name="Birren B."/>
            <person name="Lander E."/>
            <person name="Galagan J."/>
            <person name="Cuomo C."/>
            <person name="Devon K."/>
            <person name="Jaffe D."/>
            <person name="Butler J."/>
            <person name="Alvarez P."/>
            <person name="Gnerre S."/>
            <person name="Grabherr M."/>
            <person name="Kleber M."/>
            <person name="Mauceli E."/>
            <person name="Brockman W."/>
            <person name="Young S."/>
            <person name="LaButti K."/>
            <person name="Sykes S."/>
            <person name="DeCaprio D."/>
            <person name="Crawford M."/>
            <person name="Koehrsen M."/>
            <person name="Engels R."/>
            <person name="Montgomery P."/>
            <person name="Pearson M."/>
            <person name="Howarth C."/>
            <person name="Larson L."/>
            <person name="White J."/>
            <person name="O'Leary S."/>
            <person name="Kodira C."/>
            <person name="Zeng Q."/>
            <person name="Yandava C."/>
            <person name="Alvarado L."/>
            <person name="Longcore J."/>
            <person name="James T."/>
        </authorList>
    </citation>
    <scope>NUCLEOTIDE SEQUENCE [LARGE SCALE GENOMIC DNA]</scope>
    <source>
        <strain evidence="5 6">JEL423</strain>
    </source>
</reference>
<evidence type="ECO:0000313" key="6">
    <source>
        <dbReference type="Proteomes" id="UP000077115"/>
    </source>
</evidence>
<dbReference type="Gene3D" id="1.10.287.3990">
    <property type="match status" value="1"/>
</dbReference>
<dbReference type="FunFam" id="1.10.287.3990:FF:000004">
    <property type="entry name" value="26S proteasome regulatory subunit N10"/>
    <property type="match status" value="1"/>
</dbReference>
<evidence type="ECO:0000313" key="5">
    <source>
        <dbReference type="EMBL" id="OAJ40740.1"/>
    </source>
</evidence>
<dbReference type="Pfam" id="PF02809">
    <property type="entry name" value="UIM"/>
    <property type="match status" value="3"/>
</dbReference>
<dbReference type="InterPro" id="IPR036465">
    <property type="entry name" value="vWFA_dom_sf"/>
</dbReference>
<evidence type="ECO:0000256" key="1">
    <source>
        <dbReference type="ARBA" id="ARBA00005574"/>
    </source>
</evidence>
<dbReference type="STRING" id="403673.A0A177WMS9"/>